<dbReference type="RefSeq" id="WP_206707212.1">
    <property type="nucleotide sequence ID" value="NZ_CP059066.1"/>
</dbReference>
<dbReference type="InterPro" id="IPR001624">
    <property type="entry name" value="FliE"/>
</dbReference>
<dbReference type="GO" id="GO:0071973">
    <property type="term" value="P:bacterial-type flagellum-dependent cell motility"/>
    <property type="evidence" value="ECO:0007669"/>
    <property type="project" value="InterPro"/>
</dbReference>
<evidence type="ECO:0000256" key="5">
    <source>
        <dbReference type="NCBIfam" id="TIGR00205"/>
    </source>
</evidence>
<dbReference type="Proteomes" id="UP000662904">
    <property type="component" value="Chromosome"/>
</dbReference>
<gene>
    <name evidence="4 6" type="primary">fliE</name>
    <name evidence="6" type="ORF">H0A61_02259</name>
</gene>
<dbReference type="KEGG" id="kme:H0A61_02259"/>
<dbReference type="Pfam" id="PF02049">
    <property type="entry name" value="FliE"/>
    <property type="match status" value="1"/>
</dbReference>
<dbReference type="HAMAP" id="MF_00724">
    <property type="entry name" value="FliE"/>
    <property type="match status" value="1"/>
</dbReference>
<evidence type="ECO:0000256" key="2">
    <source>
        <dbReference type="ARBA" id="ARBA00009272"/>
    </source>
</evidence>
<proteinExistence type="inferred from homology"/>
<evidence type="ECO:0000256" key="1">
    <source>
        <dbReference type="ARBA" id="ARBA00004117"/>
    </source>
</evidence>
<keyword evidence="6" id="KW-0969">Cilium</keyword>
<evidence type="ECO:0000313" key="6">
    <source>
        <dbReference type="EMBL" id="QSQ09878.1"/>
    </source>
</evidence>
<organism evidence="6 7">
    <name type="scientific">Koleobacter methoxysyntrophicus</name>
    <dbReference type="NCBI Taxonomy" id="2751313"/>
    <lineage>
        <taxon>Bacteria</taxon>
        <taxon>Bacillati</taxon>
        <taxon>Bacillota</taxon>
        <taxon>Clostridia</taxon>
        <taxon>Koleobacterales</taxon>
        <taxon>Koleobacteraceae</taxon>
        <taxon>Koleobacter</taxon>
    </lineage>
</organism>
<dbReference type="NCBIfam" id="TIGR00205">
    <property type="entry name" value="fliE"/>
    <property type="match status" value="1"/>
</dbReference>
<dbReference type="GO" id="GO:0003774">
    <property type="term" value="F:cytoskeletal motor activity"/>
    <property type="evidence" value="ECO:0007669"/>
    <property type="project" value="InterPro"/>
</dbReference>
<dbReference type="AlphaFoldDB" id="A0A8A0RQQ9"/>
<keyword evidence="7" id="KW-1185">Reference proteome</keyword>
<name>A0A8A0RQQ9_9FIRM</name>
<accession>A0A8A0RQQ9</accession>
<evidence type="ECO:0000313" key="7">
    <source>
        <dbReference type="Proteomes" id="UP000662904"/>
    </source>
</evidence>
<keyword evidence="3 4" id="KW-0975">Bacterial flagellum</keyword>
<dbReference type="GO" id="GO:0009425">
    <property type="term" value="C:bacterial-type flagellum basal body"/>
    <property type="evidence" value="ECO:0007669"/>
    <property type="project" value="UniProtKB-SubCell"/>
</dbReference>
<dbReference type="PANTHER" id="PTHR34653">
    <property type="match status" value="1"/>
</dbReference>
<dbReference type="PRINTS" id="PR01006">
    <property type="entry name" value="FLGHOOKFLIE"/>
</dbReference>
<keyword evidence="6" id="KW-0282">Flagellum</keyword>
<dbReference type="GO" id="GO:0005198">
    <property type="term" value="F:structural molecule activity"/>
    <property type="evidence" value="ECO:0007669"/>
    <property type="project" value="UniProtKB-UniRule"/>
</dbReference>
<protein>
    <recommendedName>
        <fullName evidence="4 5">Flagellar hook-basal body complex protein FliE</fullName>
    </recommendedName>
</protein>
<sequence length="101" mass="11851">MMNNIKLTEIRGINNTINMKDINKNEKEKHSFRELLVEELQKVNSLQKNSEYLNNKLILGEVENIHQVMIAAEKADLALQLTLQIRNKILDAYNEIMRMQI</sequence>
<evidence type="ECO:0000256" key="4">
    <source>
        <dbReference type="HAMAP-Rule" id="MF_00724"/>
    </source>
</evidence>
<dbReference type="EMBL" id="CP059066">
    <property type="protein sequence ID" value="QSQ09878.1"/>
    <property type="molecule type" value="Genomic_DNA"/>
</dbReference>
<dbReference type="PANTHER" id="PTHR34653:SF1">
    <property type="entry name" value="FLAGELLAR HOOK-BASAL BODY COMPLEX PROTEIN FLIE"/>
    <property type="match status" value="1"/>
</dbReference>
<comment type="subcellular location">
    <subcellularLocation>
        <location evidence="1 4">Bacterial flagellum basal body</location>
    </subcellularLocation>
</comment>
<comment type="similarity">
    <text evidence="2 4">Belongs to the FliE family.</text>
</comment>
<evidence type="ECO:0000256" key="3">
    <source>
        <dbReference type="ARBA" id="ARBA00023143"/>
    </source>
</evidence>
<reference evidence="6" key="1">
    <citation type="submission" date="2020-07" db="EMBL/GenBank/DDBJ databases">
        <title>Koleobacter methoxysyntrophicus gen. nov., sp. nov., a novel anaerobic bacterium isolated from deep subsurface oil field and proposal of Koleobacterales ord. nov. in the phylum Firmicutes.</title>
        <authorList>
            <person name="Sakamoto S."/>
            <person name="Tamaki H."/>
        </authorList>
    </citation>
    <scope>NUCLEOTIDE SEQUENCE</scope>
    <source>
        <strain evidence="6">NRmbB1</strain>
    </source>
</reference>
<keyword evidence="6" id="KW-0966">Cell projection</keyword>